<keyword evidence="4" id="KW-1185">Reference proteome</keyword>
<dbReference type="OrthoDB" id="6162741at2759"/>
<dbReference type="GO" id="GO:0005634">
    <property type="term" value="C:nucleus"/>
    <property type="evidence" value="ECO:0007669"/>
    <property type="project" value="UniProtKB-SubCell"/>
</dbReference>
<evidence type="ECO:0000256" key="1">
    <source>
        <dbReference type="ARBA" id="ARBA00004123"/>
    </source>
</evidence>
<protein>
    <submittedName>
        <fullName evidence="3">Uncharacterized protein</fullName>
    </submittedName>
</protein>
<evidence type="ECO:0000313" key="4">
    <source>
        <dbReference type="Proteomes" id="UP000596742"/>
    </source>
</evidence>
<evidence type="ECO:0000256" key="2">
    <source>
        <dbReference type="ARBA" id="ARBA00023242"/>
    </source>
</evidence>
<dbReference type="Proteomes" id="UP000596742">
    <property type="component" value="Unassembled WGS sequence"/>
</dbReference>
<comment type="subcellular location">
    <subcellularLocation>
        <location evidence="1">Nucleus</location>
    </subcellularLocation>
</comment>
<dbReference type="InterPro" id="IPR036600">
    <property type="entry name" value="PAH_sf"/>
</dbReference>
<gene>
    <name evidence="3" type="ORF">MGAL_10B094205</name>
</gene>
<dbReference type="SUPFAM" id="SSF47762">
    <property type="entry name" value="PAH2 domain"/>
    <property type="match status" value="1"/>
</dbReference>
<evidence type="ECO:0000313" key="3">
    <source>
        <dbReference type="EMBL" id="VDH99113.1"/>
    </source>
</evidence>
<name>A0A8B6C4R6_MYTGA</name>
<comment type="caution">
    <text evidence="3">The sequence shown here is derived from an EMBL/GenBank/DDBJ whole genome shotgun (WGS) entry which is preliminary data.</text>
</comment>
<reference evidence="3" key="1">
    <citation type="submission" date="2018-11" db="EMBL/GenBank/DDBJ databases">
        <authorList>
            <person name="Alioto T."/>
            <person name="Alioto T."/>
        </authorList>
    </citation>
    <scope>NUCLEOTIDE SEQUENCE</scope>
</reference>
<sequence>METISRHELVPFTALMNMIKFNYLEKKEVYQGILGILGDYDPIDEENKKRTTRYIELLLTDQPDLAEYLLSFLPNGMAVDHIGVSEIKDDTHHKLKLKKKKTVKLYQTNNTSTVTSISNIASISTQIPSSTEQPVLSSSKTLIPVTSSRTSSSPKCSTLLPVPQILNEADGDVAEGLMNRFRSGTQGNQVTSNKKLPGFISKQTTEQNLYNMREKVVTSSNIKMTTNTNVLSSSSVYTGTSNLPMLYENHVNQQAPICPVVPSLKLQKIVTQGTSKDVHCNVNPLYTARQQQCHWVPETAEPTTVQAGSKTKPQQSFLEYNHYAGNDTMYENNQHSLIGSDNSIVRFDLDHFNTIPENLHYFNQHEPLIPSLRFPIHSTPKLNFTPANVSMTRKPASHDFLSLINQPVTEHQFQPISEPIQGHMNMYHNTRALSAFPYTHEFVFPNGKTQNVYVNRGGVQIDQNQPQNKITTQNNIVMKSLNRNQPQTHGRNLSILTGIPMQNITNIPNQNILCDHNNVTSHTVNHSHISASTFNTQSFLHTQGIPTSIQQNTHFLTPTQSMQAGPSGNFTPHMLTPVQYNHELSLVDPVLSNQSLDTTGSLNRTKPKKLSMTANSAVRKKLRLTPNNVNIPM</sequence>
<accession>A0A8B6C4R6</accession>
<keyword evidence="2" id="KW-0539">Nucleus</keyword>
<organism evidence="3 4">
    <name type="scientific">Mytilus galloprovincialis</name>
    <name type="common">Mediterranean mussel</name>
    <dbReference type="NCBI Taxonomy" id="29158"/>
    <lineage>
        <taxon>Eukaryota</taxon>
        <taxon>Metazoa</taxon>
        <taxon>Spiralia</taxon>
        <taxon>Lophotrochozoa</taxon>
        <taxon>Mollusca</taxon>
        <taxon>Bivalvia</taxon>
        <taxon>Autobranchia</taxon>
        <taxon>Pteriomorphia</taxon>
        <taxon>Mytilida</taxon>
        <taxon>Mytiloidea</taxon>
        <taxon>Mytilidae</taxon>
        <taxon>Mytilinae</taxon>
        <taxon>Mytilus</taxon>
    </lineage>
</organism>
<dbReference type="GO" id="GO:0006355">
    <property type="term" value="P:regulation of DNA-templated transcription"/>
    <property type="evidence" value="ECO:0007669"/>
    <property type="project" value="InterPro"/>
</dbReference>
<dbReference type="EMBL" id="UYJE01001099">
    <property type="protein sequence ID" value="VDH99113.1"/>
    <property type="molecule type" value="Genomic_DNA"/>
</dbReference>
<dbReference type="AlphaFoldDB" id="A0A8B6C4R6"/>
<proteinExistence type="predicted"/>